<evidence type="ECO:0000313" key="3">
    <source>
        <dbReference type="EMBL" id="GAC19378.1"/>
    </source>
</evidence>
<name>K6YRT0_9ALTE</name>
<dbReference type="PANTHER" id="PTHR46018:SF2">
    <property type="entry name" value="ZINC PHOSPHODIESTERASE ELAC PROTEIN 1"/>
    <property type="match status" value="1"/>
</dbReference>
<keyword evidence="4" id="KW-1185">Reference proteome</keyword>
<evidence type="ECO:0000259" key="2">
    <source>
        <dbReference type="SMART" id="SM00849"/>
    </source>
</evidence>
<dbReference type="CDD" id="cd07719">
    <property type="entry name" value="arylsulfatase_AtsA-like_MBL-fold"/>
    <property type="match status" value="1"/>
</dbReference>
<dbReference type="SMART" id="SM00849">
    <property type="entry name" value="Lactamase_B"/>
    <property type="match status" value="1"/>
</dbReference>
<dbReference type="InterPro" id="IPR036866">
    <property type="entry name" value="RibonucZ/Hydroxyglut_hydro"/>
</dbReference>
<dbReference type="InterPro" id="IPR044094">
    <property type="entry name" value="AtsA-like_MBL-fold"/>
</dbReference>
<accession>K6YRT0</accession>
<dbReference type="SUPFAM" id="SSF56281">
    <property type="entry name" value="Metallo-hydrolase/oxidoreductase"/>
    <property type="match status" value="1"/>
</dbReference>
<dbReference type="Pfam" id="PF12706">
    <property type="entry name" value="Lactamase_B_2"/>
    <property type="match status" value="1"/>
</dbReference>
<sequence>MKTVKIVLISVFVLAIAVFFNREIITLKIMERTIEKNLTSNLMTNLPDGLHVYLCGAGSPMFDVKRSGPCTAIIAGNKVYVVDVGSSAAKILQQGRVPLSNVEAIFLTHFHSDHIDGLGELIMQLWANGTRNTAVPVIAPRGVEQVVAGFNLAYQQDDQYRTAHHGETTMPPSGSDALAVPFNLTKGADGLVVYEQDGLKVTAFKADHKPVDPAVGYRFDYKGRSVVISGDTVKSDAVAKFASGADLLLHEALSQELVMFINKRAKEIGRDNVVKITLDILDYHTTPVEAAETAQQAKVGHLVFNHIIPPLPVSTLESLFVAGVDEVYSGDFTLGKDGTFISLPVQSKDINIEELIW</sequence>
<dbReference type="OrthoDB" id="9803916at2"/>
<dbReference type="RefSeq" id="WP_007620124.1">
    <property type="nucleotide sequence ID" value="NZ_BAEO01000029.1"/>
</dbReference>
<keyword evidence="1 3" id="KW-0378">Hydrolase</keyword>
<dbReference type="eggNOG" id="COG1234">
    <property type="taxonomic scope" value="Bacteria"/>
</dbReference>
<organism evidence="3 4">
    <name type="scientific">Paraglaciecola arctica BSs20135</name>
    <dbReference type="NCBI Taxonomy" id="493475"/>
    <lineage>
        <taxon>Bacteria</taxon>
        <taxon>Pseudomonadati</taxon>
        <taxon>Pseudomonadota</taxon>
        <taxon>Gammaproteobacteria</taxon>
        <taxon>Alteromonadales</taxon>
        <taxon>Alteromonadaceae</taxon>
        <taxon>Paraglaciecola</taxon>
    </lineage>
</organism>
<comment type="caution">
    <text evidence="3">The sequence shown here is derived from an EMBL/GenBank/DDBJ whole genome shotgun (WGS) entry which is preliminary data.</text>
</comment>
<evidence type="ECO:0000256" key="1">
    <source>
        <dbReference type="ARBA" id="ARBA00022801"/>
    </source>
</evidence>
<dbReference type="PANTHER" id="PTHR46018">
    <property type="entry name" value="ZINC PHOSPHODIESTERASE ELAC PROTEIN 1"/>
    <property type="match status" value="1"/>
</dbReference>
<dbReference type="EMBL" id="BAEO01000029">
    <property type="protein sequence ID" value="GAC19378.1"/>
    <property type="molecule type" value="Genomic_DNA"/>
</dbReference>
<proteinExistence type="predicted"/>
<protein>
    <submittedName>
        <fullName evidence="3">Ribonuclease Z</fullName>
        <ecNumber evidence="3">3.1.26.11</ecNumber>
    </submittedName>
</protein>
<dbReference type="Gene3D" id="3.60.15.10">
    <property type="entry name" value="Ribonuclease Z/Hydroxyacylglutathione hydrolase-like"/>
    <property type="match status" value="1"/>
</dbReference>
<dbReference type="STRING" id="493475.GARC_2412"/>
<dbReference type="EC" id="3.1.26.11" evidence="3"/>
<dbReference type="Proteomes" id="UP000006327">
    <property type="component" value="Unassembled WGS sequence"/>
</dbReference>
<gene>
    <name evidence="3" type="primary">rnz</name>
    <name evidence="3" type="ORF">GARC_2412</name>
</gene>
<feature type="domain" description="Metallo-beta-lactamase" evidence="2">
    <location>
        <begin position="67"/>
        <end position="278"/>
    </location>
</feature>
<dbReference type="AlphaFoldDB" id="K6YRT0"/>
<reference evidence="3 4" key="1">
    <citation type="journal article" date="2017" name="Antonie Van Leeuwenhoek">
        <title>Rhizobium rhizosphaerae sp. nov., a novel species isolated from rice rhizosphere.</title>
        <authorList>
            <person name="Zhao J.J."/>
            <person name="Zhang J."/>
            <person name="Zhang R.J."/>
            <person name="Zhang C.W."/>
            <person name="Yin H.Q."/>
            <person name="Zhang X.X."/>
        </authorList>
    </citation>
    <scope>NUCLEOTIDE SEQUENCE [LARGE SCALE GENOMIC DNA]</scope>
    <source>
        <strain evidence="3 4">BSs20135</strain>
    </source>
</reference>
<dbReference type="InterPro" id="IPR001279">
    <property type="entry name" value="Metallo-B-lactamas"/>
</dbReference>
<evidence type="ECO:0000313" key="4">
    <source>
        <dbReference type="Proteomes" id="UP000006327"/>
    </source>
</evidence>
<dbReference type="GO" id="GO:0042781">
    <property type="term" value="F:3'-tRNA processing endoribonuclease activity"/>
    <property type="evidence" value="ECO:0007669"/>
    <property type="project" value="UniProtKB-EC"/>
</dbReference>